<accession>A0A1H1QS25</accession>
<comment type="function">
    <text evidence="10">Inner membrane component of the type II secretion system required for the energy-dependent secretion of extracellular factors such as proteases and toxins from the periplasm.</text>
</comment>
<dbReference type="Gene3D" id="3.30.420.380">
    <property type="match status" value="1"/>
</dbReference>
<dbReference type="RefSeq" id="WP_090202850.1">
    <property type="nucleotide sequence ID" value="NZ_LT629777.1"/>
</dbReference>
<evidence type="ECO:0000256" key="5">
    <source>
        <dbReference type="ARBA" id="ARBA00022519"/>
    </source>
</evidence>
<keyword evidence="8 11" id="KW-1133">Transmembrane helix</keyword>
<evidence type="ECO:0000256" key="8">
    <source>
        <dbReference type="ARBA" id="ARBA00022989"/>
    </source>
</evidence>
<evidence type="ECO:0000256" key="3">
    <source>
        <dbReference type="ARBA" id="ARBA00022448"/>
    </source>
</evidence>
<dbReference type="Gene3D" id="3.30.1360.100">
    <property type="entry name" value="General secretion pathway protein M, EpsM"/>
    <property type="match status" value="1"/>
</dbReference>
<keyword evidence="4" id="KW-1003">Cell membrane</keyword>
<dbReference type="InterPro" id="IPR025691">
    <property type="entry name" value="GspL_pp_dom"/>
</dbReference>
<sequence length="366" mass="40927">MTSWLYLYPDGLAAPDEHWPVACWQGAEEPLDMTLAEAARQLAGQAVQVMLPMEACSWLRSDTWPGRRRPSLQALAYSVEEQLADDLDNLHLAPGSPDDAHRYPLLVIDKAYFSSIVELLRAAGVRLASVQVDADLLPSERAYGVWWGGRWLLGGALSARLAVSESELLSLLARLPDDLCRLDRAQSAQVRTLLASGQGTDLLQGAFRRTEDRRPWAWWLVGSLLMLFVLSWSFSLARSHYLEDTAARLYEQSVRHFQTLYPQQTRIVDLSAQLRQLGAGDAQRPRQMARLVRLVEQVIGGSGVEVQRIDYQAGAGWTLALTANDFAELEQLRERGRQNGLPVRLGSASKERNRVRATLTLEEPSE</sequence>
<feature type="domain" description="GspL cytoplasmic actin-ATPase-like" evidence="12">
    <location>
        <begin position="36"/>
        <end position="175"/>
    </location>
</feature>
<dbReference type="InterPro" id="IPR043129">
    <property type="entry name" value="ATPase_NBD"/>
</dbReference>
<dbReference type="EMBL" id="LT629777">
    <property type="protein sequence ID" value="SDS26271.1"/>
    <property type="molecule type" value="Genomic_DNA"/>
</dbReference>
<comment type="subcellular location">
    <subcellularLocation>
        <location evidence="1">Cell inner membrane</location>
        <topology evidence="1">Single-pass membrane protein</topology>
    </subcellularLocation>
</comment>
<evidence type="ECO:0000256" key="7">
    <source>
        <dbReference type="ARBA" id="ARBA00022927"/>
    </source>
</evidence>
<reference evidence="15" key="1">
    <citation type="submission" date="2016-10" db="EMBL/GenBank/DDBJ databases">
        <authorList>
            <person name="Varghese N."/>
            <person name="Submissions S."/>
        </authorList>
    </citation>
    <scope>NUCLEOTIDE SEQUENCE [LARGE SCALE GENOMIC DNA]</scope>
    <source>
        <strain evidence="15">ATCC 23835</strain>
    </source>
</reference>
<dbReference type="Proteomes" id="UP000199524">
    <property type="component" value="Chromosome I"/>
</dbReference>
<dbReference type="GO" id="GO:0015628">
    <property type="term" value="P:protein secretion by the type II secretion system"/>
    <property type="evidence" value="ECO:0007669"/>
    <property type="project" value="InterPro"/>
</dbReference>
<dbReference type="GO" id="GO:0005886">
    <property type="term" value="C:plasma membrane"/>
    <property type="evidence" value="ECO:0007669"/>
    <property type="project" value="UniProtKB-SubCell"/>
</dbReference>
<dbReference type="Pfam" id="PF05134">
    <property type="entry name" value="T2SSL"/>
    <property type="match status" value="1"/>
</dbReference>
<name>A0A1H1QS25_9PSED</name>
<keyword evidence="7 10" id="KW-0653">Protein transport</keyword>
<protein>
    <recommendedName>
        <fullName evidence="10">Type II secretion system protein L</fullName>
        <shortName evidence="10">T2SS protein L</shortName>
    </recommendedName>
</protein>
<proteinExistence type="inferred from homology"/>
<evidence type="ECO:0000256" key="2">
    <source>
        <dbReference type="ARBA" id="ARBA00005318"/>
    </source>
</evidence>
<evidence type="ECO:0000256" key="9">
    <source>
        <dbReference type="ARBA" id="ARBA00023136"/>
    </source>
</evidence>
<keyword evidence="3 10" id="KW-0813">Transport</keyword>
<keyword evidence="6 11" id="KW-0812">Transmembrane</keyword>
<dbReference type="GO" id="GO:0015627">
    <property type="term" value="C:type II protein secretion system complex"/>
    <property type="evidence" value="ECO:0007669"/>
    <property type="project" value="InterPro"/>
</dbReference>
<evidence type="ECO:0000313" key="15">
    <source>
        <dbReference type="Proteomes" id="UP000199524"/>
    </source>
</evidence>
<dbReference type="Pfam" id="PF12693">
    <property type="entry name" value="GspL_C"/>
    <property type="match status" value="1"/>
</dbReference>
<feature type="domain" description="GspL periplasmic" evidence="13">
    <location>
        <begin position="218"/>
        <end position="362"/>
    </location>
</feature>
<dbReference type="InterPro" id="IPR007812">
    <property type="entry name" value="T2SS_protein-GspL"/>
</dbReference>
<gene>
    <name evidence="14" type="ORF">SAMN05216598_1032</name>
</gene>
<keyword evidence="5" id="KW-0997">Cell inner membrane</keyword>
<feature type="transmembrane region" description="Helical" evidence="11">
    <location>
        <begin position="216"/>
        <end position="234"/>
    </location>
</feature>
<evidence type="ECO:0000259" key="13">
    <source>
        <dbReference type="Pfam" id="PF12693"/>
    </source>
</evidence>
<evidence type="ECO:0000313" key="14">
    <source>
        <dbReference type="EMBL" id="SDS26271.1"/>
    </source>
</evidence>
<comment type="similarity">
    <text evidence="2 10">Belongs to the GSP L family.</text>
</comment>
<organism evidence="14 15">
    <name type="scientific">Pseudomonas asplenii</name>
    <dbReference type="NCBI Taxonomy" id="53407"/>
    <lineage>
        <taxon>Bacteria</taxon>
        <taxon>Pseudomonadati</taxon>
        <taxon>Pseudomonadota</taxon>
        <taxon>Gammaproteobacteria</taxon>
        <taxon>Pseudomonadales</taxon>
        <taxon>Pseudomonadaceae</taxon>
        <taxon>Pseudomonas</taxon>
    </lineage>
</organism>
<evidence type="ECO:0000256" key="11">
    <source>
        <dbReference type="SAM" id="Phobius"/>
    </source>
</evidence>
<dbReference type="CDD" id="cd24017">
    <property type="entry name" value="ASKHA_T2SSL_N"/>
    <property type="match status" value="1"/>
</dbReference>
<keyword evidence="15" id="KW-1185">Reference proteome</keyword>
<dbReference type="GeneID" id="300206061"/>
<evidence type="ECO:0000256" key="1">
    <source>
        <dbReference type="ARBA" id="ARBA00004377"/>
    </source>
</evidence>
<evidence type="ECO:0000256" key="10">
    <source>
        <dbReference type="PIRNR" id="PIRNR015761"/>
    </source>
</evidence>
<dbReference type="InterPro" id="IPR024230">
    <property type="entry name" value="GspL_cyto_dom"/>
</dbReference>
<dbReference type="PIRSF" id="PIRSF015761">
    <property type="entry name" value="Protein_L"/>
    <property type="match status" value="1"/>
</dbReference>
<dbReference type="SUPFAM" id="SSF53067">
    <property type="entry name" value="Actin-like ATPase domain"/>
    <property type="match status" value="1"/>
</dbReference>
<evidence type="ECO:0000259" key="12">
    <source>
        <dbReference type="Pfam" id="PF05134"/>
    </source>
</evidence>
<evidence type="ECO:0000256" key="6">
    <source>
        <dbReference type="ARBA" id="ARBA00022692"/>
    </source>
</evidence>
<dbReference type="AlphaFoldDB" id="A0A1H1QS25"/>
<keyword evidence="9 11" id="KW-0472">Membrane</keyword>
<dbReference type="NCBIfam" id="TIGR01709">
    <property type="entry name" value="typeII_sec_gspL"/>
    <property type="match status" value="1"/>
</dbReference>
<evidence type="ECO:0000256" key="4">
    <source>
        <dbReference type="ARBA" id="ARBA00022475"/>
    </source>
</evidence>
<dbReference type="GO" id="GO:0009276">
    <property type="term" value="C:Gram-negative-bacterium-type cell wall"/>
    <property type="evidence" value="ECO:0007669"/>
    <property type="project" value="InterPro"/>
</dbReference>